<keyword evidence="9" id="KW-1185">Reference proteome</keyword>
<evidence type="ECO:0000313" key="8">
    <source>
        <dbReference type="EMBL" id="EFI33924.1"/>
    </source>
</evidence>
<dbReference type="Proteomes" id="UP000005496">
    <property type="component" value="Unassembled WGS sequence"/>
</dbReference>
<dbReference type="PIRSF" id="PIRSF002889">
    <property type="entry name" value="Rod_FlgB"/>
    <property type="match status" value="1"/>
</dbReference>
<evidence type="ECO:0000256" key="3">
    <source>
        <dbReference type="ARBA" id="ARBA00014376"/>
    </source>
</evidence>
<comment type="subunit">
    <text evidence="6">The basal body constitutes a major portion of the flagellar organelle and consists of a number of rings mounted on a central rod.</text>
</comment>
<dbReference type="InterPro" id="IPR006300">
    <property type="entry name" value="FlgB"/>
</dbReference>
<reference evidence="8" key="1">
    <citation type="submission" date="2010-05" db="EMBL/GenBank/DDBJ databases">
        <title>The draft genome of Desulfonatronospira thiodismutans ASO3-1.</title>
        <authorList>
            <consortium name="US DOE Joint Genome Institute (JGI-PGF)"/>
            <person name="Lucas S."/>
            <person name="Copeland A."/>
            <person name="Lapidus A."/>
            <person name="Cheng J.-F."/>
            <person name="Bruce D."/>
            <person name="Goodwin L."/>
            <person name="Pitluck S."/>
            <person name="Chertkov O."/>
            <person name="Brettin T."/>
            <person name="Detter J.C."/>
            <person name="Han C."/>
            <person name="Land M.L."/>
            <person name="Hauser L."/>
            <person name="Kyrpides N."/>
            <person name="Mikhailova N."/>
            <person name="Muyzer G."/>
            <person name="Woyke T."/>
        </authorList>
    </citation>
    <scope>NUCLEOTIDE SEQUENCE [LARGE SCALE GENOMIC DNA]</scope>
    <source>
        <strain evidence="8">ASO3-1</strain>
    </source>
</reference>
<dbReference type="PANTHER" id="PTHR30435:SF12">
    <property type="entry name" value="FLAGELLAR BASAL BODY ROD PROTEIN FLGB"/>
    <property type="match status" value="1"/>
</dbReference>
<keyword evidence="8" id="KW-0282">Flagellum</keyword>
<accession>D6STA8</accession>
<evidence type="ECO:0000256" key="6">
    <source>
        <dbReference type="PIRNR" id="PIRNR002889"/>
    </source>
</evidence>
<name>D6STA8_9BACT</name>
<dbReference type="NCBIfam" id="NF009264">
    <property type="entry name" value="PRK12621.1"/>
    <property type="match status" value="1"/>
</dbReference>
<dbReference type="RefSeq" id="WP_008871273.1">
    <property type="nucleotide sequence ID" value="NZ_ACJN02000003.1"/>
</dbReference>
<dbReference type="GO" id="GO:0030694">
    <property type="term" value="C:bacterial-type flagellum basal body, rod"/>
    <property type="evidence" value="ECO:0007669"/>
    <property type="project" value="InterPro"/>
</dbReference>
<dbReference type="OrthoDB" id="9788334at2"/>
<evidence type="ECO:0000313" key="9">
    <source>
        <dbReference type="Proteomes" id="UP000005496"/>
    </source>
</evidence>
<evidence type="ECO:0000259" key="7">
    <source>
        <dbReference type="Pfam" id="PF00460"/>
    </source>
</evidence>
<keyword evidence="8" id="KW-0969">Cilium</keyword>
<dbReference type="InterPro" id="IPR001444">
    <property type="entry name" value="Flag_bb_rod_N"/>
</dbReference>
<evidence type="ECO:0000256" key="4">
    <source>
        <dbReference type="ARBA" id="ARBA00023143"/>
    </source>
</evidence>
<sequence length="136" mass="15310">MKALFGDHIQLTSRVLDMRLERQNVVSSNLANVKTPGYQARRVEFEEQLQSALNLDARGKMARTDPGHVSGAFDPQGFNAQFIKSMEPRVYQGEDAVDLDKEMSIMSQNTLMYNALSMVQQKNFQGLKTVIREGGQ</sequence>
<evidence type="ECO:0000256" key="2">
    <source>
        <dbReference type="ARBA" id="ARBA00009677"/>
    </source>
</evidence>
<comment type="similarity">
    <text evidence="2 6">Belongs to the flagella basal body rod proteins family.</text>
</comment>
<keyword evidence="4 6" id="KW-0975">Bacterial flagellum</keyword>
<comment type="function">
    <text evidence="5 6">Structural component of flagellum, the bacterial motility apparatus. Part of the rod structure of flagellar basal body.</text>
</comment>
<dbReference type="eggNOG" id="COG1815">
    <property type="taxonomic scope" value="Bacteria"/>
</dbReference>
<dbReference type="NCBIfam" id="TIGR01396">
    <property type="entry name" value="FlgB"/>
    <property type="match status" value="1"/>
</dbReference>
<dbReference type="AlphaFoldDB" id="D6STA8"/>
<proteinExistence type="inferred from homology"/>
<comment type="subcellular location">
    <subcellularLocation>
        <location evidence="1 6">Bacterial flagellum basal body</location>
    </subcellularLocation>
</comment>
<dbReference type="Pfam" id="PF00460">
    <property type="entry name" value="Flg_bb_rod"/>
    <property type="match status" value="1"/>
</dbReference>
<organism evidence="8 9">
    <name type="scientific">Desulfonatronospira thiodismutans ASO3-1</name>
    <dbReference type="NCBI Taxonomy" id="555779"/>
    <lineage>
        <taxon>Bacteria</taxon>
        <taxon>Pseudomonadati</taxon>
        <taxon>Thermodesulfobacteriota</taxon>
        <taxon>Desulfovibrionia</taxon>
        <taxon>Desulfovibrionales</taxon>
        <taxon>Desulfonatronovibrionaceae</taxon>
        <taxon>Desulfonatronospira</taxon>
    </lineage>
</organism>
<dbReference type="GO" id="GO:0071978">
    <property type="term" value="P:bacterial-type flagellum-dependent swarming motility"/>
    <property type="evidence" value="ECO:0007669"/>
    <property type="project" value="TreeGrafter"/>
</dbReference>
<comment type="caution">
    <text evidence="8">The sequence shown here is derived from an EMBL/GenBank/DDBJ whole genome shotgun (WGS) entry which is preliminary data.</text>
</comment>
<dbReference type="EMBL" id="ACJN02000003">
    <property type="protein sequence ID" value="EFI33924.1"/>
    <property type="molecule type" value="Genomic_DNA"/>
</dbReference>
<gene>
    <name evidence="8" type="ORF">Dthio_PD1263</name>
</gene>
<keyword evidence="8" id="KW-0966">Cell projection</keyword>
<dbReference type="PANTHER" id="PTHR30435">
    <property type="entry name" value="FLAGELLAR PROTEIN"/>
    <property type="match status" value="1"/>
</dbReference>
<evidence type="ECO:0000256" key="5">
    <source>
        <dbReference type="ARBA" id="ARBA00024934"/>
    </source>
</evidence>
<evidence type="ECO:0000256" key="1">
    <source>
        <dbReference type="ARBA" id="ARBA00004117"/>
    </source>
</evidence>
<protein>
    <recommendedName>
        <fullName evidence="3 6">Flagellar basal body rod protein FlgB</fullName>
    </recommendedName>
</protein>
<feature type="domain" description="Flagellar basal body rod protein N-terminal" evidence="7">
    <location>
        <begin position="21"/>
        <end position="39"/>
    </location>
</feature>